<dbReference type="InterPro" id="IPR036291">
    <property type="entry name" value="NAD(P)-bd_dom_sf"/>
</dbReference>
<dbReference type="PANTHER" id="PTHR48079">
    <property type="entry name" value="PROTEIN YEEZ"/>
    <property type="match status" value="1"/>
</dbReference>
<name>A0AAU8IK57_9ACTN</name>
<protein>
    <submittedName>
        <fullName evidence="2">SDR family oxidoreductase</fullName>
    </submittedName>
</protein>
<reference evidence="2" key="1">
    <citation type="submission" date="2024-06" db="EMBL/GenBank/DDBJ databases">
        <title>Streptomyces sp. strain HUAS MG91 genome sequences.</title>
        <authorList>
            <person name="Mo P."/>
        </authorList>
    </citation>
    <scope>NUCLEOTIDE SEQUENCE</scope>
    <source>
        <strain evidence="2">HUAS MG91</strain>
    </source>
</reference>
<feature type="domain" description="NAD-dependent epimerase/dehydratase" evidence="1">
    <location>
        <begin position="3"/>
        <end position="214"/>
    </location>
</feature>
<organism evidence="2">
    <name type="scientific">Streptomyces tabacisoli</name>
    <dbReference type="NCBI Taxonomy" id="3156398"/>
    <lineage>
        <taxon>Bacteria</taxon>
        <taxon>Bacillati</taxon>
        <taxon>Actinomycetota</taxon>
        <taxon>Actinomycetes</taxon>
        <taxon>Kitasatosporales</taxon>
        <taxon>Streptomycetaceae</taxon>
        <taxon>Streptomyces</taxon>
    </lineage>
</organism>
<dbReference type="SUPFAM" id="SSF51735">
    <property type="entry name" value="NAD(P)-binding Rossmann-fold domains"/>
    <property type="match status" value="1"/>
</dbReference>
<evidence type="ECO:0000259" key="1">
    <source>
        <dbReference type="Pfam" id="PF01370"/>
    </source>
</evidence>
<dbReference type="GO" id="GO:0004029">
    <property type="term" value="F:aldehyde dehydrogenase (NAD+) activity"/>
    <property type="evidence" value="ECO:0007669"/>
    <property type="project" value="TreeGrafter"/>
</dbReference>
<dbReference type="GO" id="GO:0005737">
    <property type="term" value="C:cytoplasm"/>
    <property type="evidence" value="ECO:0007669"/>
    <property type="project" value="TreeGrafter"/>
</dbReference>
<proteinExistence type="predicted"/>
<gene>
    <name evidence="2" type="ORF">ABII15_02355</name>
</gene>
<dbReference type="KEGG" id="stac:ABII15_02355"/>
<sequence>MRVFVTGGTGFIGSAVVADLLAAGHEVLGLARSAASARALDAAGATPHLGSLEDVESLRTAAARTDGVVHTAFDTADLARFVEAGRVERTALEALGDVLAGSGRPLVVTAGFAFLTPGSVATEEYTSTDPASPVGRAAEPLARSMAESGVCTSVVRLPCVHGTGDRFTVPRYIDVARRTGVSAYVGDGLNRWSAVHHTDAARVYRLALEKAVPGARYHAVAEEGVPFKEVARTIGRRLGLPVVSTPPEEADAHFGIDSYFAQADIPASSALTRERLGWEPTGPTLLADLDRDGYYAA</sequence>
<evidence type="ECO:0000313" key="2">
    <source>
        <dbReference type="EMBL" id="XCJ68873.1"/>
    </source>
</evidence>
<dbReference type="CDD" id="cd05262">
    <property type="entry name" value="SDR_a7"/>
    <property type="match status" value="1"/>
</dbReference>
<accession>A0AAU8IK57</accession>
<dbReference type="AlphaFoldDB" id="A0AAU8IK57"/>
<dbReference type="InterPro" id="IPR051783">
    <property type="entry name" value="NAD(P)-dependent_oxidoreduct"/>
</dbReference>
<dbReference type="EMBL" id="CP159534">
    <property type="protein sequence ID" value="XCJ68873.1"/>
    <property type="molecule type" value="Genomic_DNA"/>
</dbReference>
<dbReference type="RefSeq" id="WP_353940555.1">
    <property type="nucleotide sequence ID" value="NZ_CP159534.1"/>
</dbReference>
<dbReference type="PANTHER" id="PTHR48079:SF9">
    <property type="entry name" value="PUTATIVE-RELATED"/>
    <property type="match status" value="1"/>
</dbReference>
<dbReference type="Gene3D" id="3.40.50.720">
    <property type="entry name" value="NAD(P)-binding Rossmann-like Domain"/>
    <property type="match status" value="1"/>
</dbReference>
<dbReference type="InterPro" id="IPR001509">
    <property type="entry name" value="Epimerase_deHydtase"/>
</dbReference>
<dbReference type="Pfam" id="PF01370">
    <property type="entry name" value="Epimerase"/>
    <property type="match status" value="1"/>
</dbReference>